<feature type="domain" description="HTH marR-type" evidence="2">
    <location>
        <begin position="32"/>
        <end position="166"/>
    </location>
</feature>
<dbReference type="Pfam" id="PF12802">
    <property type="entry name" value="MarR_2"/>
    <property type="match status" value="1"/>
</dbReference>
<dbReference type="GO" id="GO:0003700">
    <property type="term" value="F:DNA-binding transcription factor activity"/>
    <property type="evidence" value="ECO:0007669"/>
    <property type="project" value="InterPro"/>
</dbReference>
<protein>
    <submittedName>
        <fullName evidence="3">MarR family transcriptional regulator</fullName>
    </submittedName>
</protein>
<dbReference type="PANTHER" id="PTHR33164:SF57">
    <property type="entry name" value="MARR-FAMILY TRANSCRIPTIONAL REGULATOR"/>
    <property type="match status" value="1"/>
</dbReference>
<reference evidence="3 4" key="1">
    <citation type="submission" date="2018-02" db="EMBL/GenBank/DDBJ databases">
        <title>The draft genome of Phyllobacterium sp. 1N-3.</title>
        <authorList>
            <person name="Liu L."/>
            <person name="Li L."/>
            <person name="Zhang X."/>
            <person name="Wang T."/>
            <person name="Liang L."/>
        </authorList>
    </citation>
    <scope>NUCLEOTIDE SEQUENCE [LARGE SCALE GENOMIC DNA]</scope>
    <source>
        <strain evidence="3 4">1N-3</strain>
    </source>
</reference>
<evidence type="ECO:0000313" key="3">
    <source>
        <dbReference type="EMBL" id="PRD43630.1"/>
    </source>
</evidence>
<dbReference type="InterPro" id="IPR036388">
    <property type="entry name" value="WH-like_DNA-bd_sf"/>
</dbReference>
<dbReference type="PROSITE" id="PS50995">
    <property type="entry name" value="HTH_MARR_2"/>
    <property type="match status" value="1"/>
</dbReference>
<feature type="compositionally biased region" description="Polar residues" evidence="1">
    <location>
        <begin position="1"/>
        <end position="10"/>
    </location>
</feature>
<evidence type="ECO:0000256" key="1">
    <source>
        <dbReference type="SAM" id="MobiDB-lite"/>
    </source>
</evidence>
<feature type="region of interest" description="Disordered" evidence="1">
    <location>
        <begin position="1"/>
        <end position="20"/>
    </location>
</feature>
<comment type="caution">
    <text evidence="3">The sequence shown here is derived from an EMBL/GenBank/DDBJ whole genome shotgun (WGS) entry which is preliminary data.</text>
</comment>
<dbReference type="SMART" id="SM00347">
    <property type="entry name" value="HTH_MARR"/>
    <property type="match status" value="1"/>
</dbReference>
<dbReference type="InterPro" id="IPR000835">
    <property type="entry name" value="HTH_MarR-typ"/>
</dbReference>
<dbReference type="Gene3D" id="1.10.10.10">
    <property type="entry name" value="Winged helix-like DNA-binding domain superfamily/Winged helix DNA-binding domain"/>
    <property type="match status" value="1"/>
</dbReference>
<dbReference type="InterPro" id="IPR036390">
    <property type="entry name" value="WH_DNA-bd_sf"/>
</dbReference>
<dbReference type="GO" id="GO:0006950">
    <property type="term" value="P:response to stress"/>
    <property type="evidence" value="ECO:0007669"/>
    <property type="project" value="TreeGrafter"/>
</dbReference>
<feature type="compositionally biased region" description="Basic and acidic residues" evidence="1">
    <location>
        <begin position="11"/>
        <end position="20"/>
    </location>
</feature>
<proteinExistence type="predicted"/>
<gene>
    <name evidence="3" type="ORF">C5748_10270</name>
</gene>
<dbReference type="EMBL" id="PVBR01000006">
    <property type="protein sequence ID" value="PRD43630.1"/>
    <property type="molecule type" value="Genomic_DNA"/>
</dbReference>
<evidence type="ECO:0000313" key="4">
    <source>
        <dbReference type="Proteomes" id="UP000239434"/>
    </source>
</evidence>
<accession>A0A2S9IT12</accession>
<dbReference type="Proteomes" id="UP000239434">
    <property type="component" value="Unassembled WGS sequence"/>
</dbReference>
<organism evidence="3 4">
    <name type="scientific">Phyllobacterium phragmitis</name>
    <dbReference type="NCBI Taxonomy" id="2670329"/>
    <lineage>
        <taxon>Bacteria</taxon>
        <taxon>Pseudomonadati</taxon>
        <taxon>Pseudomonadota</taxon>
        <taxon>Alphaproteobacteria</taxon>
        <taxon>Hyphomicrobiales</taxon>
        <taxon>Phyllobacteriaceae</taxon>
        <taxon>Phyllobacterium</taxon>
    </lineage>
</organism>
<dbReference type="PANTHER" id="PTHR33164">
    <property type="entry name" value="TRANSCRIPTIONAL REGULATOR, MARR FAMILY"/>
    <property type="match status" value="1"/>
</dbReference>
<keyword evidence="4" id="KW-1185">Reference proteome</keyword>
<dbReference type="InterPro" id="IPR039422">
    <property type="entry name" value="MarR/SlyA-like"/>
</dbReference>
<sequence length="178" mass="20003">MRAVQSVQTKDTQDSAHFGDDESNLTVRQKAETRFWLQVLNVNKLIYGDLNSALNDRFGLSVAKFDVLAQLFRYPDGVSMGELSKNLKVSNGNVSGLVTRLRKDGLVDRQVTETDRRSFRASLTEKGRKVFDEANKLHRQVVSTKLQSVPMSDIDAVTSGLKAMSMKTKDAFEEEEEI</sequence>
<evidence type="ECO:0000259" key="2">
    <source>
        <dbReference type="PROSITE" id="PS50995"/>
    </source>
</evidence>
<dbReference type="SUPFAM" id="SSF46785">
    <property type="entry name" value="Winged helix' DNA-binding domain"/>
    <property type="match status" value="1"/>
</dbReference>
<dbReference type="AlphaFoldDB" id="A0A2S9IT12"/>
<dbReference type="PRINTS" id="PR00598">
    <property type="entry name" value="HTHMARR"/>
</dbReference>
<name>A0A2S9IT12_9HYPH</name>